<dbReference type="Gene3D" id="3.40.50.20">
    <property type="match status" value="1"/>
</dbReference>
<dbReference type="GO" id="GO:0005524">
    <property type="term" value="F:ATP binding"/>
    <property type="evidence" value="ECO:0007669"/>
    <property type="project" value="UniProtKB-UniRule"/>
</dbReference>
<dbReference type="RefSeq" id="WP_245781871.1">
    <property type="nucleotide sequence ID" value="NZ_FOZL01000001.1"/>
</dbReference>
<proteinExistence type="predicted"/>
<dbReference type="PANTHER" id="PTHR43585:SF2">
    <property type="entry name" value="ATP-GRASP ENZYME FSQD"/>
    <property type="match status" value="1"/>
</dbReference>
<dbReference type="AlphaFoldDB" id="A0A1I6MJD2"/>
<feature type="domain" description="ATP-grasp" evidence="5">
    <location>
        <begin position="149"/>
        <end position="343"/>
    </location>
</feature>
<evidence type="ECO:0000256" key="1">
    <source>
        <dbReference type="ARBA" id="ARBA00022598"/>
    </source>
</evidence>
<name>A0A1I6MJD2_9BACT</name>
<protein>
    <submittedName>
        <fullName evidence="6">Biotin carboxylase</fullName>
    </submittedName>
</protein>
<gene>
    <name evidence="6" type="ORF">SAMN05421771_2787</name>
</gene>
<keyword evidence="2 4" id="KW-0547">Nucleotide-binding</keyword>
<dbReference type="GO" id="GO:0046872">
    <property type="term" value="F:metal ion binding"/>
    <property type="evidence" value="ECO:0007669"/>
    <property type="project" value="InterPro"/>
</dbReference>
<dbReference type="STRING" id="474950.SAMN05421771_2787"/>
<organism evidence="6 7">
    <name type="scientific">Granulicella pectinivorans</name>
    <dbReference type="NCBI Taxonomy" id="474950"/>
    <lineage>
        <taxon>Bacteria</taxon>
        <taxon>Pseudomonadati</taxon>
        <taxon>Acidobacteriota</taxon>
        <taxon>Terriglobia</taxon>
        <taxon>Terriglobales</taxon>
        <taxon>Acidobacteriaceae</taxon>
        <taxon>Granulicella</taxon>
    </lineage>
</organism>
<dbReference type="Gene3D" id="3.30.470.20">
    <property type="entry name" value="ATP-grasp fold, B domain"/>
    <property type="match status" value="1"/>
</dbReference>
<keyword evidence="1" id="KW-0436">Ligase</keyword>
<evidence type="ECO:0000313" key="6">
    <source>
        <dbReference type="EMBL" id="SFS15815.1"/>
    </source>
</evidence>
<dbReference type="EMBL" id="FOZL01000001">
    <property type="protein sequence ID" value="SFS15815.1"/>
    <property type="molecule type" value="Genomic_DNA"/>
</dbReference>
<dbReference type="Proteomes" id="UP000199024">
    <property type="component" value="Unassembled WGS sequence"/>
</dbReference>
<keyword evidence="7" id="KW-1185">Reference proteome</keyword>
<dbReference type="PROSITE" id="PS50975">
    <property type="entry name" value="ATP_GRASP"/>
    <property type="match status" value="1"/>
</dbReference>
<dbReference type="SUPFAM" id="SSF56059">
    <property type="entry name" value="Glutathione synthetase ATP-binding domain-like"/>
    <property type="match status" value="1"/>
</dbReference>
<evidence type="ECO:0000256" key="4">
    <source>
        <dbReference type="PROSITE-ProRule" id="PRU00409"/>
    </source>
</evidence>
<accession>A0A1I6MJD2</accession>
<reference evidence="6 7" key="1">
    <citation type="submission" date="2016-10" db="EMBL/GenBank/DDBJ databases">
        <authorList>
            <person name="de Groot N.N."/>
        </authorList>
    </citation>
    <scope>NUCLEOTIDE SEQUENCE [LARGE SCALE GENOMIC DNA]</scope>
    <source>
        <strain evidence="6 7">DSM 21001</strain>
    </source>
</reference>
<dbReference type="InterPro" id="IPR011761">
    <property type="entry name" value="ATP-grasp"/>
</dbReference>
<evidence type="ECO:0000259" key="5">
    <source>
        <dbReference type="PROSITE" id="PS50975"/>
    </source>
</evidence>
<evidence type="ECO:0000313" key="7">
    <source>
        <dbReference type="Proteomes" id="UP000199024"/>
    </source>
</evidence>
<evidence type="ECO:0000256" key="2">
    <source>
        <dbReference type="ARBA" id="ARBA00022741"/>
    </source>
</evidence>
<dbReference type="GO" id="GO:0016874">
    <property type="term" value="F:ligase activity"/>
    <property type="evidence" value="ECO:0007669"/>
    <property type="project" value="UniProtKB-KW"/>
</dbReference>
<keyword evidence="3 4" id="KW-0067">ATP-binding</keyword>
<evidence type="ECO:0000256" key="3">
    <source>
        <dbReference type="ARBA" id="ARBA00022840"/>
    </source>
</evidence>
<sequence length="432" mass="48018">MQQGGTSGGAPIRSLEPFYGTIAQEQEPAHKESPLKPTILCISTYEKGQPFLREAAALGMEILFLTVDTLANADWPRDSIAHFFTMPEGRTPIEVLATVMGIARYHRIDRVVALDEFDLEAAALIREHMRLPGMGESTTRYFRDKLAMRTRAQRAGVPVPEFTGVFYHPDLVDFMANVPGPWLLKPRTSASAIGIKPINHPDELWAALDQLGDLQSHYVLERFVPGEVFHCEGITWNREILFAAPFQYGTPPMQTMHQGGVFSTRRLQPESSDARLLLEAHRAVIEALGMVSGVTHTEFIKSHADGSFYFLETAARVGGAYIADVLHFATNVNPWVEWARIEAAALLGHAYTLPTLRDDFAGSIICLARQQEPDTSSFNDPEIVLRLHKHHHAGIIVQSNSASRVQSLIEDYTARFVDQFLAVQPVPDKPSA</sequence>
<dbReference type="InterPro" id="IPR052032">
    <property type="entry name" value="ATP-dep_AA_Ligase"/>
</dbReference>
<dbReference type="PANTHER" id="PTHR43585">
    <property type="entry name" value="FUMIPYRROLE BIOSYNTHESIS PROTEIN C"/>
    <property type="match status" value="1"/>
</dbReference>